<feature type="domain" description="GGDEF" evidence="5">
    <location>
        <begin position="218"/>
        <end position="350"/>
    </location>
</feature>
<dbReference type="RefSeq" id="WP_231499107.1">
    <property type="nucleotide sequence ID" value="NZ_JBOK01000002.1"/>
</dbReference>
<dbReference type="PANTHER" id="PTHR45138">
    <property type="entry name" value="REGULATORY COMPONENTS OF SENSORY TRANSDUCTION SYSTEM"/>
    <property type="match status" value="1"/>
</dbReference>
<dbReference type="GO" id="GO:1902201">
    <property type="term" value="P:negative regulation of bacterial-type flagellum-dependent cell motility"/>
    <property type="evidence" value="ECO:0007669"/>
    <property type="project" value="TreeGrafter"/>
</dbReference>
<feature type="region of interest" description="Disordered" evidence="3">
    <location>
        <begin position="345"/>
        <end position="376"/>
    </location>
</feature>
<feature type="transmembrane region" description="Helical" evidence="4">
    <location>
        <begin position="67"/>
        <end position="87"/>
    </location>
</feature>
<protein>
    <recommendedName>
        <fullName evidence="1">diguanylate cyclase</fullName>
        <ecNumber evidence="1">2.7.7.65</ecNumber>
    </recommendedName>
</protein>
<dbReference type="InterPro" id="IPR029787">
    <property type="entry name" value="Nucleotide_cyclase"/>
</dbReference>
<sequence length="376" mass="40990">MLRVRASMAMLAVWLMVCSSGVMLWLAHAGYASVAAMTWWALVATGGLVVMAALVRLDLTATWRDPALTFPQILWAVTSSAVAYVLIGEVKGVIHGLLALTLLFAALNLKAKQIVAVSLYALGTFALAVLFSIHLSHESAPEIAYAAVLLIMLLGCMLLSLQLYQLRVRLRRQRQELVLALAENRELASRDPLTGVLNRRHMLELMHLEQRRCLRGQRTMLLAQMDIDHFKLINDTHGHGVGDLALMTFTQVVRENIRSSDVLARWGGEEFVLLLSDTHLDGALLTLERVRAAVEAAEVEGGPPGLRMTVSMGLAEHQPGEAVELTLDRADKALYAAKHAGRNRVALGDGMRPPPATPAASGPDPTRVPAEVLEDM</sequence>
<dbReference type="PATRIC" id="fig|1457173.3.peg.455"/>
<evidence type="ECO:0000256" key="3">
    <source>
        <dbReference type="SAM" id="MobiDB-lite"/>
    </source>
</evidence>
<dbReference type="PANTHER" id="PTHR45138:SF9">
    <property type="entry name" value="DIGUANYLATE CYCLASE DGCM-RELATED"/>
    <property type="match status" value="1"/>
</dbReference>
<feature type="transmembrane region" description="Helical" evidence="4">
    <location>
        <begin position="116"/>
        <end position="137"/>
    </location>
</feature>
<dbReference type="AlphaFoldDB" id="A0A014MU46"/>
<reference evidence="6 7" key="1">
    <citation type="submission" date="2014-01" db="EMBL/GenBank/DDBJ databases">
        <title>Interspecies Systems Biology Uncovers Metabolites Affecting C. elegans Gene Expression and Life History Traits.</title>
        <authorList>
            <person name="Watson E."/>
            <person name="Macneil L.T."/>
            <person name="Ritter A.D."/>
            <person name="Yilmaz L.S."/>
            <person name="Rosebrock A.P."/>
            <person name="Caudy A.A."/>
            <person name="Walhout A.J."/>
        </authorList>
    </citation>
    <scope>NUCLEOTIDE SEQUENCE [LARGE SCALE GENOMIC DNA]</scope>
    <source>
        <strain evidence="6 7">DA1877</strain>
    </source>
</reference>
<feature type="transmembrane region" description="Helical" evidence="4">
    <location>
        <begin position="12"/>
        <end position="31"/>
    </location>
</feature>
<evidence type="ECO:0000256" key="1">
    <source>
        <dbReference type="ARBA" id="ARBA00012528"/>
    </source>
</evidence>
<evidence type="ECO:0000256" key="4">
    <source>
        <dbReference type="SAM" id="Phobius"/>
    </source>
</evidence>
<feature type="transmembrane region" description="Helical" evidence="4">
    <location>
        <begin position="93"/>
        <end position="109"/>
    </location>
</feature>
<dbReference type="InterPro" id="IPR000160">
    <property type="entry name" value="GGDEF_dom"/>
</dbReference>
<dbReference type="InterPro" id="IPR050469">
    <property type="entry name" value="Diguanylate_Cyclase"/>
</dbReference>
<dbReference type="GO" id="GO:0043709">
    <property type="term" value="P:cell adhesion involved in single-species biofilm formation"/>
    <property type="evidence" value="ECO:0007669"/>
    <property type="project" value="TreeGrafter"/>
</dbReference>
<evidence type="ECO:0000313" key="6">
    <source>
        <dbReference type="EMBL" id="EXU81579.1"/>
    </source>
</evidence>
<comment type="catalytic activity">
    <reaction evidence="2">
        <text>2 GTP = 3',3'-c-di-GMP + 2 diphosphate</text>
        <dbReference type="Rhea" id="RHEA:24898"/>
        <dbReference type="ChEBI" id="CHEBI:33019"/>
        <dbReference type="ChEBI" id="CHEBI:37565"/>
        <dbReference type="ChEBI" id="CHEBI:58805"/>
        <dbReference type="EC" id="2.7.7.65"/>
    </reaction>
</comment>
<keyword evidence="7" id="KW-1185">Reference proteome</keyword>
<name>A0A014MU46_9BURK</name>
<comment type="caution">
    <text evidence="6">The sequence shown here is derived from an EMBL/GenBank/DDBJ whole genome shotgun (WGS) entry which is preliminary data.</text>
</comment>
<feature type="transmembrane region" description="Helical" evidence="4">
    <location>
        <begin position="143"/>
        <end position="164"/>
    </location>
</feature>
<dbReference type="PROSITE" id="PS50887">
    <property type="entry name" value="GGDEF"/>
    <property type="match status" value="1"/>
</dbReference>
<organism evidence="6 7">
    <name type="scientific">Comamonas aquatica DA1877</name>
    <dbReference type="NCBI Taxonomy" id="1457173"/>
    <lineage>
        <taxon>Bacteria</taxon>
        <taxon>Pseudomonadati</taxon>
        <taxon>Pseudomonadota</taxon>
        <taxon>Betaproteobacteria</taxon>
        <taxon>Burkholderiales</taxon>
        <taxon>Comamonadaceae</taxon>
        <taxon>Comamonas</taxon>
    </lineage>
</organism>
<dbReference type="GO" id="GO:0052621">
    <property type="term" value="F:diguanylate cyclase activity"/>
    <property type="evidence" value="ECO:0007669"/>
    <property type="project" value="UniProtKB-EC"/>
</dbReference>
<dbReference type="Pfam" id="PF00990">
    <property type="entry name" value="GGDEF"/>
    <property type="match status" value="1"/>
</dbReference>
<keyword evidence="4" id="KW-0472">Membrane</keyword>
<dbReference type="STRING" id="225991.MA05_02200"/>
<keyword evidence="4" id="KW-1133">Transmembrane helix</keyword>
<dbReference type="InterPro" id="IPR043128">
    <property type="entry name" value="Rev_trsase/Diguanyl_cyclase"/>
</dbReference>
<dbReference type="GO" id="GO:0005886">
    <property type="term" value="C:plasma membrane"/>
    <property type="evidence" value="ECO:0007669"/>
    <property type="project" value="TreeGrafter"/>
</dbReference>
<dbReference type="Gene3D" id="3.30.70.270">
    <property type="match status" value="1"/>
</dbReference>
<gene>
    <name evidence="6" type="ORF">AX13_07190</name>
</gene>
<evidence type="ECO:0000256" key="2">
    <source>
        <dbReference type="ARBA" id="ARBA00034247"/>
    </source>
</evidence>
<dbReference type="SMART" id="SM00267">
    <property type="entry name" value="GGDEF"/>
    <property type="match status" value="1"/>
</dbReference>
<dbReference type="EMBL" id="JBOK01000002">
    <property type="protein sequence ID" value="EXU81579.1"/>
    <property type="molecule type" value="Genomic_DNA"/>
</dbReference>
<keyword evidence="4" id="KW-0812">Transmembrane</keyword>
<evidence type="ECO:0000259" key="5">
    <source>
        <dbReference type="PROSITE" id="PS50887"/>
    </source>
</evidence>
<proteinExistence type="predicted"/>
<accession>A0A014MU46</accession>
<dbReference type="EC" id="2.7.7.65" evidence="1"/>
<dbReference type="SUPFAM" id="SSF55073">
    <property type="entry name" value="Nucleotide cyclase"/>
    <property type="match status" value="1"/>
</dbReference>
<feature type="transmembrane region" description="Helical" evidence="4">
    <location>
        <begin position="37"/>
        <end position="55"/>
    </location>
</feature>
<dbReference type="FunFam" id="3.30.70.270:FF:000001">
    <property type="entry name" value="Diguanylate cyclase domain protein"/>
    <property type="match status" value="1"/>
</dbReference>
<dbReference type="CDD" id="cd01949">
    <property type="entry name" value="GGDEF"/>
    <property type="match status" value="1"/>
</dbReference>
<evidence type="ECO:0000313" key="7">
    <source>
        <dbReference type="Proteomes" id="UP000020766"/>
    </source>
</evidence>
<dbReference type="Proteomes" id="UP000020766">
    <property type="component" value="Unassembled WGS sequence"/>
</dbReference>
<dbReference type="NCBIfam" id="TIGR00254">
    <property type="entry name" value="GGDEF"/>
    <property type="match status" value="1"/>
</dbReference>